<dbReference type="AlphaFoldDB" id="A0A1S1YY01"/>
<accession>A0A1S1YY01</accession>
<keyword evidence="2" id="KW-1185">Reference proteome</keyword>
<organism evidence="1 2">
    <name type="scientific">Flammeovirga pacifica</name>
    <dbReference type="NCBI Taxonomy" id="915059"/>
    <lineage>
        <taxon>Bacteria</taxon>
        <taxon>Pseudomonadati</taxon>
        <taxon>Bacteroidota</taxon>
        <taxon>Cytophagia</taxon>
        <taxon>Cytophagales</taxon>
        <taxon>Flammeovirgaceae</taxon>
        <taxon>Flammeovirga</taxon>
    </lineage>
</organism>
<dbReference type="STRING" id="915059.NH26_05725"/>
<dbReference type="Proteomes" id="UP000179797">
    <property type="component" value="Unassembled WGS sequence"/>
</dbReference>
<reference evidence="1 2" key="1">
    <citation type="journal article" date="2012" name="Int. J. Syst. Evol. Microbiol.">
        <title>Flammeovirga pacifica sp. nov., isolated from deep-sea sediment.</title>
        <authorList>
            <person name="Xu H."/>
            <person name="Fu Y."/>
            <person name="Yang N."/>
            <person name="Ding Z."/>
            <person name="Lai Q."/>
            <person name="Zeng R."/>
        </authorList>
    </citation>
    <scope>NUCLEOTIDE SEQUENCE [LARGE SCALE GENOMIC DNA]</scope>
    <source>
        <strain evidence="2">DSM 24597 / LMG 26175 / WPAGA1</strain>
    </source>
</reference>
<comment type="caution">
    <text evidence="1">The sequence shown here is derived from an EMBL/GenBank/DDBJ whole genome shotgun (WGS) entry which is preliminary data.</text>
</comment>
<evidence type="ECO:0000313" key="2">
    <source>
        <dbReference type="Proteomes" id="UP000179797"/>
    </source>
</evidence>
<evidence type="ECO:0000313" key="1">
    <source>
        <dbReference type="EMBL" id="OHX65886.1"/>
    </source>
</evidence>
<name>A0A1S1YY01_FLAPC</name>
<gene>
    <name evidence="1" type="ORF">NH26_05725</name>
</gene>
<sequence>MKIIKEPFSFKFAYQDINILKMKHLLLSVFLFIGFKSFAQEIHQLTHDEAITAFEKMMAESEVNTGGLQELKYYIETSDDNLDDYIYIGKLLQLAPRYTQTLLETARQISFSPRESNLYHNLIELPLLDLAQAHTSEISALMKEALRSRNVESDQVIQEKINTLISKCHYKEIDNFIKEQSVVTKD</sequence>
<dbReference type="EMBL" id="JRYR02000001">
    <property type="protein sequence ID" value="OHX65886.1"/>
    <property type="molecule type" value="Genomic_DNA"/>
</dbReference>
<protein>
    <submittedName>
        <fullName evidence="1">Uncharacterized protein</fullName>
    </submittedName>
</protein>
<proteinExistence type="predicted"/>